<evidence type="ECO:0000313" key="2">
    <source>
        <dbReference type="EMBL" id="KHS41753.1"/>
    </source>
</evidence>
<comment type="caution">
    <text evidence="2">The sequence shown here is derived from an EMBL/GenBank/DDBJ whole genome shotgun (WGS) entry which is preliminary data.</text>
</comment>
<gene>
    <name evidence="2" type="ORF">NJ75_04473</name>
</gene>
<protein>
    <submittedName>
        <fullName evidence="2">Uncharacterized protein</fullName>
    </submittedName>
</protein>
<evidence type="ECO:0000313" key="3">
    <source>
        <dbReference type="Proteomes" id="UP000031338"/>
    </source>
</evidence>
<keyword evidence="1" id="KW-0812">Transmembrane</keyword>
<keyword evidence="1" id="KW-0472">Membrane</keyword>
<dbReference type="PATRIC" id="fig|48936.3.peg.4511"/>
<sequence length="99" mass="10439">MAKSAPARTPGMPFHDAVASRAARSRVEPVSVIDISGEHGATRAQRDGWMARDLQMMLAQHYNGEAATKSPPKLGIIALLALASWGLVIAAGFVALSIM</sequence>
<feature type="transmembrane region" description="Helical" evidence="1">
    <location>
        <begin position="76"/>
        <end position="98"/>
    </location>
</feature>
<keyword evidence="3" id="KW-1185">Reference proteome</keyword>
<keyword evidence="1" id="KW-1133">Transmembrane helix</keyword>
<evidence type="ECO:0000256" key="1">
    <source>
        <dbReference type="SAM" id="Phobius"/>
    </source>
</evidence>
<accession>A0A0B8Z679</accession>
<reference evidence="2 3" key="1">
    <citation type="submission" date="2014-10" db="EMBL/GenBank/DDBJ databases">
        <title>Draft genome sequence of Novosphingobium subterraneum DSM 12447.</title>
        <authorList>
            <person name="Gan H.M."/>
            <person name="Gan H.Y."/>
            <person name="Savka M.A."/>
        </authorList>
    </citation>
    <scope>NUCLEOTIDE SEQUENCE [LARGE SCALE GENOMIC DNA]</scope>
    <source>
        <strain evidence="2 3">DSM 12447</strain>
    </source>
</reference>
<proteinExistence type="predicted"/>
<dbReference type="AlphaFoldDB" id="A0A0B8Z679"/>
<organism evidence="2 3">
    <name type="scientific">Novosphingobium subterraneum</name>
    <dbReference type="NCBI Taxonomy" id="48936"/>
    <lineage>
        <taxon>Bacteria</taxon>
        <taxon>Pseudomonadati</taxon>
        <taxon>Pseudomonadota</taxon>
        <taxon>Alphaproteobacteria</taxon>
        <taxon>Sphingomonadales</taxon>
        <taxon>Sphingomonadaceae</taxon>
        <taxon>Novosphingobium</taxon>
    </lineage>
</organism>
<dbReference type="Proteomes" id="UP000031338">
    <property type="component" value="Unassembled WGS sequence"/>
</dbReference>
<name>A0A0B8Z679_9SPHN</name>
<dbReference type="EMBL" id="JRVC01000034">
    <property type="protein sequence ID" value="KHS41753.1"/>
    <property type="molecule type" value="Genomic_DNA"/>
</dbReference>